<evidence type="ECO:0000256" key="4">
    <source>
        <dbReference type="ARBA" id="ARBA00004496"/>
    </source>
</evidence>
<dbReference type="InterPro" id="IPR032710">
    <property type="entry name" value="NTF2-like_dom_sf"/>
</dbReference>
<evidence type="ECO:0000256" key="12">
    <source>
        <dbReference type="ARBA" id="ARBA00058161"/>
    </source>
</evidence>
<dbReference type="AlphaFoldDB" id="A0AAU9RH53"/>
<feature type="transmembrane region" description="Helical" evidence="14">
    <location>
        <begin position="226"/>
        <end position="246"/>
    </location>
</feature>
<evidence type="ECO:0000256" key="8">
    <source>
        <dbReference type="ARBA" id="ARBA00022729"/>
    </source>
</evidence>
<keyword evidence="18" id="KW-1185">Reference proteome</keyword>
<keyword evidence="7 14" id="KW-0812">Transmembrane</keyword>
<evidence type="ECO:0000259" key="16">
    <source>
        <dbReference type="PROSITE" id="PS50177"/>
    </source>
</evidence>
<dbReference type="GO" id="GO:0018279">
    <property type="term" value="P:protein N-linked glycosylation via asparagine"/>
    <property type="evidence" value="ECO:0007669"/>
    <property type="project" value="TreeGrafter"/>
</dbReference>
<dbReference type="Proteomes" id="UP000836841">
    <property type="component" value="Chromosome 1"/>
</dbReference>
<evidence type="ECO:0000256" key="1">
    <source>
        <dbReference type="ARBA" id="ARBA00002791"/>
    </source>
</evidence>
<dbReference type="SUPFAM" id="SSF54427">
    <property type="entry name" value="NTF2-like"/>
    <property type="match status" value="1"/>
</dbReference>
<evidence type="ECO:0000256" key="3">
    <source>
        <dbReference type="ARBA" id="ARBA00004477"/>
    </source>
</evidence>
<evidence type="ECO:0000256" key="6">
    <source>
        <dbReference type="ARBA" id="ARBA00022490"/>
    </source>
</evidence>
<feature type="transmembrane region" description="Helical" evidence="14">
    <location>
        <begin position="195"/>
        <end position="214"/>
    </location>
</feature>
<dbReference type="InterPro" id="IPR002075">
    <property type="entry name" value="NTF2_dom"/>
</dbReference>
<keyword evidence="11 14" id="KW-0472">Membrane</keyword>
<accession>A0AAU9RH53</accession>
<comment type="function">
    <text evidence="1">Subunit of the oligosaccharyl transferase (OST) complex that catalyzes the initial transfer of a defined glycan (Glc(3)Man(9)GlcNAc(2) in eukaryotes) from the lipid carrier dolichol-pyrophosphate to an asparagine residue within an Asn-X-Ser/Thr consensus motif in nascent polypeptide chains, the first step in protein N-glycosylation. N-glycosylation occurs cotranslationally and the complex associates with the Sec61 complex at the channel-forming translocon complex that mediates protein translocation across the endoplasmic reticulum (ER). All subunits are required for a maximal enzyme activity.</text>
</comment>
<organism evidence="17 18">
    <name type="scientific">Thlaspi arvense</name>
    <name type="common">Field penny-cress</name>
    <dbReference type="NCBI Taxonomy" id="13288"/>
    <lineage>
        <taxon>Eukaryota</taxon>
        <taxon>Viridiplantae</taxon>
        <taxon>Streptophyta</taxon>
        <taxon>Embryophyta</taxon>
        <taxon>Tracheophyta</taxon>
        <taxon>Spermatophyta</taxon>
        <taxon>Magnoliopsida</taxon>
        <taxon>eudicotyledons</taxon>
        <taxon>Gunneridae</taxon>
        <taxon>Pentapetalae</taxon>
        <taxon>rosids</taxon>
        <taxon>malvids</taxon>
        <taxon>Brassicales</taxon>
        <taxon>Brassicaceae</taxon>
        <taxon>Thlaspideae</taxon>
        <taxon>Thlaspi</taxon>
    </lineage>
</organism>
<evidence type="ECO:0000256" key="13">
    <source>
        <dbReference type="ARBA" id="ARBA00062736"/>
    </source>
</evidence>
<dbReference type="GO" id="GO:0008250">
    <property type="term" value="C:oligosaccharyltransferase complex"/>
    <property type="evidence" value="ECO:0007669"/>
    <property type="project" value="TreeGrafter"/>
</dbReference>
<proteinExistence type="inferred from homology"/>
<comment type="subunit">
    <text evidence="13">Interacts with RAN1.</text>
</comment>
<dbReference type="Pfam" id="PF04756">
    <property type="entry name" value="OST3_OST6"/>
    <property type="match status" value="1"/>
</dbReference>
<evidence type="ECO:0000256" key="7">
    <source>
        <dbReference type="ARBA" id="ARBA00022692"/>
    </source>
</evidence>
<gene>
    <name evidence="17" type="ORF">TAV2_LOCUS202</name>
</gene>
<dbReference type="Pfam" id="PF02136">
    <property type="entry name" value="NTF2"/>
    <property type="match status" value="1"/>
</dbReference>
<evidence type="ECO:0000256" key="9">
    <source>
        <dbReference type="ARBA" id="ARBA00022824"/>
    </source>
</evidence>
<dbReference type="PANTHER" id="PTHR12692:SF0">
    <property type="entry name" value="GH11935P"/>
    <property type="match status" value="1"/>
</dbReference>
<dbReference type="GO" id="GO:0005635">
    <property type="term" value="C:nuclear envelope"/>
    <property type="evidence" value="ECO:0007669"/>
    <property type="project" value="UniProtKB-SubCell"/>
</dbReference>
<feature type="signal peptide" evidence="15">
    <location>
        <begin position="1"/>
        <end position="28"/>
    </location>
</feature>
<dbReference type="EMBL" id="OU466857">
    <property type="protein sequence ID" value="CAH2038246.1"/>
    <property type="molecule type" value="Genomic_DNA"/>
</dbReference>
<protein>
    <recommendedName>
        <fullName evidence="16">NTF2 domain-containing protein</fullName>
    </recommendedName>
</protein>
<feature type="chain" id="PRO_5043347653" description="NTF2 domain-containing protein" evidence="15">
    <location>
        <begin position="29"/>
        <end position="467"/>
    </location>
</feature>
<feature type="transmembrane region" description="Helical" evidence="14">
    <location>
        <begin position="271"/>
        <end position="294"/>
    </location>
</feature>
<evidence type="ECO:0000256" key="11">
    <source>
        <dbReference type="ARBA" id="ARBA00023136"/>
    </source>
</evidence>
<keyword evidence="8 15" id="KW-0732">Signal</keyword>
<dbReference type="PANTHER" id="PTHR12692">
    <property type="entry name" value="DOLICHYL-DIPHOSPHOOLIGOSACCHARIDE--PROTEIN GLYCOSYLTRANSFERASE-RELATED"/>
    <property type="match status" value="1"/>
</dbReference>
<keyword evidence="10 14" id="KW-1133">Transmembrane helix</keyword>
<evidence type="ECO:0000256" key="2">
    <source>
        <dbReference type="ARBA" id="ARBA00004259"/>
    </source>
</evidence>
<evidence type="ECO:0000313" key="17">
    <source>
        <dbReference type="EMBL" id="CAH2038246.1"/>
    </source>
</evidence>
<dbReference type="Gene3D" id="3.40.30.10">
    <property type="entry name" value="Glutaredoxin"/>
    <property type="match status" value="1"/>
</dbReference>
<comment type="function">
    <text evidence="12">Facilitates protein transport into the nucleus. Interacts with various nucleoporins and with Ran-GDP. Could be part of a multicomponent system of cytosolic factors that assemble at the pore complex during nuclear import.</text>
</comment>
<evidence type="ECO:0000256" key="10">
    <source>
        <dbReference type="ARBA" id="ARBA00022989"/>
    </source>
</evidence>
<dbReference type="CDD" id="cd00780">
    <property type="entry name" value="NTF2"/>
    <property type="match status" value="1"/>
</dbReference>
<feature type="domain" description="NTF2" evidence="16">
    <location>
        <begin position="347"/>
        <end position="464"/>
    </location>
</feature>
<dbReference type="InterPro" id="IPR021149">
    <property type="entry name" value="OligosaccharylTrfase_OST3/OST6"/>
</dbReference>
<dbReference type="FunFam" id="3.10.450.50:FF:000005">
    <property type="entry name" value="Nuclear transport factor 2"/>
    <property type="match status" value="1"/>
</dbReference>
<evidence type="ECO:0000256" key="5">
    <source>
        <dbReference type="ARBA" id="ARBA00009561"/>
    </source>
</evidence>
<dbReference type="PROSITE" id="PS50177">
    <property type="entry name" value="NTF2_DOMAIN"/>
    <property type="match status" value="1"/>
</dbReference>
<comment type="similarity">
    <text evidence="5">Belongs to the OST3/OST6 family.</text>
</comment>
<dbReference type="Gene3D" id="3.10.450.50">
    <property type="match status" value="1"/>
</dbReference>
<keyword evidence="9" id="KW-0256">Endoplasmic reticulum</keyword>
<evidence type="ECO:0000256" key="14">
    <source>
        <dbReference type="SAM" id="Phobius"/>
    </source>
</evidence>
<sequence>MAISSNLSYRLFLLTGLLSVVAISFADSESDSHLIGELVSLRSAADSGVIPLDDDGVSRFITSVATPRPYSLIIFFDAVDLHSNRELGLQKLRREFGIVSASFIANNNGSNGAKLFFCDINTTHSEPSFHRFAVKSIPHIFLVDPWMENLQDKSGKMEHGDFEGLAESMAGFVERRTKLTVGPIHRPPLLSKAQISVITALVVISTPILIKKVLKGETLLHDRRVWLSGAVFVYFFSVAGTMHNIINDAPMYLRDHEGSNSLVFFYEGSHFQLWGEGFAVGFLYTVVGLLLAFVPNALTDYDFGSVHIVLGCEEIGRQDIKYFLIGHRAGIDGSLAFKTNKGIEEEVARAFVNHYYHLFDNDRSSLSTLYNPTSLLTFEGQKIYGVEDISNKLKQLPFDQCRHLISTVDSQPSSMAGGCGGILVFVSGSLQLHGEDHPLRFSQTFHLIPLPQGSFFVQNEMFRLNYG</sequence>
<comment type="subcellular location">
    <subcellularLocation>
        <location evidence="4">Cytoplasm</location>
    </subcellularLocation>
    <subcellularLocation>
        <location evidence="3">Endoplasmic reticulum membrane</location>
        <topology evidence="3">Multi-pass membrane protein</topology>
    </subcellularLocation>
    <subcellularLocation>
        <location evidence="2">Nucleus envelope</location>
    </subcellularLocation>
</comment>
<name>A0AAU9RH53_THLAR</name>
<dbReference type="InterPro" id="IPR018222">
    <property type="entry name" value="Nuclear_transport_factor_2_euk"/>
</dbReference>
<dbReference type="GO" id="GO:0006606">
    <property type="term" value="P:protein import into nucleus"/>
    <property type="evidence" value="ECO:0007669"/>
    <property type="project" value="UniProtKB-ARBA"/>
</dbReference>
<reference evidence="17 18" key="1">
    <citation type="submission" date="2022-03" db="EMBL/GenBank/DDBJ databases">
        <authorList>
            <person name="Nunn A."/>
            <person name="Chopra R."/>
            <person name="Nunn A."/>
            <person name="Contreras Garrido A."/>
        </authorList>
    </citation>
    <scope>NUCLEOTIDE SEQUENCE [LARGE SCALE GENOMIC DNA]</scope>
</reference>
<evidence type="ECO:0000313" key="18">
    <source>
        <dbReference type="Proteomes" id="UP000836841"/>
    </source>
</evidence>
<keyword evidence="6" id="KW-0963">Cytoplasm</keyword>
<evidence type="ECO:0000256" key="15">
    <source>
        <dbReference type="SAM" id="SignalP"/>
    </source>
</evidence>